<dbReference type="EMBL" id="HE580275">
    <property type="protein sequence ID" value="CCD26897.1"/>
    <property type="molecule type" value="Genomic_DNA"/>
</dbReference>
<evidence type="ECO:0000313" key="2">
    <source>
        <dbReference type="EMBL" id="CCD26897.1"/>
    </source>
</evidence>
<feature type="compositionally biased region" description="Acidic residues" evidence="1">
    <location>
        <begin position="282"/>
        <end position="303"/>
    </location>
</feature>
<dbReference type="eggNOG" id="ENOG502RZ15">
    <property type="taxonomic scope" value="Eukaryota"/>
</dbReference>
<proteinExistence type="predicted"/>
<dbReference type="AlphaFoldDB" id="G0WGI6"/>
<evidence type="ECO:0008006" key="4">
    <source>
        <dbReference type="Google" id="ProtNLM"/>
    </source>
</evidence>
<accession>G0WGI6</accession>
<dbReference type="OMA" id="FSNDETH"/>
<reference evidence="2 3" key="1">
    <citation type="journal article" date="2011" name="Proc. Natl. Acad. Sci. U.S.A.">
        <title>Evolutionary erosion of yeast sex chromosomes by mating-type switching accidents.</title>
        <authorList>
            <person name="Gordon J.L."/>
            <person name="Armisen D."/>
            <person name="Proux-Wera E."/>
            <person name="Oheigeartaigh S.S."/>
            <person name="Byrne K.P."/>
            <person name="Wolfe K.H."/>
        </authorList>
    </citation>
    <scope>NUCLEOTIDE SEQUENCE [LARGE SCALE GENOMIC DNA]</scope>
    <source>
        <strain evidence="3">ATCC 10597 / BCRC 20456 / CBS 421 / NBRC 0211 / NRRL Y-12639</strain>
    </source>
</reference>
<sequence>MSTVNETSKNNNKVEVDGISVSVTDDEDEDLLEYDDNSIEEEVSEPTHNNKDNNDSSNINEARAIAETLLKKKLPKIIVYFEDDTFLLFDYDLSQDNDDLTVSDNTFPIICDNPRFFNTSCTEFMASVRRFLEKYYNGVLFNSKEILMDIPALDLTLCEDNLYNNQISFNDIETIFRILKERSIANSELRVPAYMEIRIQTRPRFVSRYNALVELTEGAATLQNIKPFSNNEDDPLILDDNELSAVNQGEKIVMDLDEDDEDGMAKNQQSNAMDEPNHADDSDNSSDELLEIMTDEEGDSEMS</sequence>
<dbReference type="GeneID" id="11493987"/>
<feature type="region of interest" description="Disordered" evidence="1">
    <location>
        <begin position="255"/>
        <end position="303"/>
    </location>
</feature>
<dbReference type="Proteomes" id="UP000000689">
    <property type="component" value="Chromosome 9"/>
</dbReference>
<feature type="region of interest" description="Disordered" evidence="1">
    <location>
        <begin position="1"/>
        <end position="58"/>
    </location>
</feature>
<gene>
    <name evidence="2" type="primary">NDAI0I03290</name>
    <name evidence="2" type="ordered locus">NDAI_0I03290</name>
</gene>
<keyword evidence="3" id="KW-1185">Reference proteome</keyword>
<protein>
    <recommendedName>
        <fullName evidence="4">Reduced meiotic recombination protein 1</fullName>
    </recommendedName>
</protein>
<dbReference type="Pfam" id="PF10336">
    <property type="entry name" value="DUF2420"/>
    <property type="match status" value="1"/>
</dbReference>
<dbReference type="GO" id="GO:0006311">
    <property type="term" value="P:meiotic gene conversion"/>
    <property type="evidence" value="ECO:0007669"/>
    <property type="project" value="EnsemblFungi"/>
</dbReference>
<dbReference type="STRING" id="1071378.G0WGI6"/>
<dbReference type="KEGG" id="ndi:NDAI_0I03290"/>
<dbReference type="OrthoDB" id="2507795at2759"/>
<dbReference type="GO" id="GO:0007131">
    <property type="term" value="P:reciprocal meiotic recombination"/>
    <property type="evidence" value="ECO:0007669"/>
    <property type="project" value="EnsemblFungi"/>
</dbReference>
<name>G0WGI6_NAUDC</name>
<organism evidence="2 3">
    <name type="scientific">Naumovozyma dairenensis (strain ATCC 10597 / BCRC 20456 / CBS 421 / NBRC 0211 / NRRL Y-12639)</name>
    <name type="common">Saccharomyces dairenensis</name>
    <dbReference type="NCBI Taxonomy" id="1071378"/>
    <lineage>
        <taxon>Eukaryota</taxon>
        <taxon>Fungi</taxon>
        <taxon>Dikarya</taxon>
        <taxon>Ascomycota</taxon>
        <taxon>Saccharomycotina</taxon>
        <taxon>Saccharomycetes</taxon>
        <taxon>Saccharomycetales</taxon>
        <taxon>Saccharomycetaceae</taxon>
        <taxon>Naumovozyma</taxon>
    </lineage>
</organism>
<evidence type="ECO:0000256" key="1">
    <source>
        <dbReference type="SAM" id="MobiDB-lite"/>
    </source>
</evidence>
<dbReference type="HOGENOM" id="CLU_065860_0_0_1"/>
<feature type="compositionally biased region" description="Polar residues" evidence="1">
    <location>
        <begin position="1"/>
        <end position="13"/>
    </location>
</feature>
<feature type="compositionally biased region" description="Acidic residues" evidence="1">
    <location>
        <begin position="24"/>
        <end position="44"/>
    </location>
</feature>
<dbReference type="InterPro" id="IPR018822">
    <property type="entry name" value="UPF0646"/>
</dbReference>
<dbReference type="RefSeq" id="XP_003672140.1">
    <property type="nucleotide sequence ID" value="XM_003672092.1"/>
</dbReference>
<evidence type="ECO:0000313" key="3">
    <source>
        <dbReference type="Proteomes" id="UP000000689"/>
    </source>
</evidence>